<dbReference type="EMBL" id="CM035420">
    <property type="protein sequence ID" value="KAH7405415.1"/>
    <property type="molecule type" value="Genomic_DNA"/>
</dbReference>
<sequence>MCASPATSFIFAQRHRRGRSCNGDSGSHPIPPLSIRGSHSNNASNAEGHAEGHASTKQALSSHTHRSTLHLLTAAFSPSVYCIAGDHRHALKAFSTHTFVHTFLHAMASHHLLIS</sequence>
<keyword evidence="3" id="KW-1185">Reference proteome</keyword>
<name>A0A8T2T4I3_CERRI</name>
<gene>
    <name evidence="2" type="ORF">KP509_15G069200</name>
</gene>
<dbReference type="Proteomes" id="UP000825935">
    <property type="component" value="Chromosome 15"/>
</dbReference>
<organism evidence="2 3">
    <name type="scientific">Ceratopteris richardii</name>
    <name type="common">Triangle waterfern</name>
    <dbReference type="NCBI Taxonomy" id="49495"/>
    <lineage>
        <taxon>Eukaryota</taxon>
        <taxon>Viridiplantae</taxon>
        <taxon>Streptophyta</taxon>
        <taxon>Embryophyta</taxon>
        <taxon>Tracheophyta</taxon>
        <taxon>Polypodiopsida</taxon>
        <taxon>Polypodiidae</taxon>
        <taxon>Polypodiales</taxon>
        <taxon>Pteridineae</taxon>
        <taxon>Pteridaceae</taxon>
        <taxon>Parkerioideae</taxon>
        <taxon>Ceratopteris</taxon>
    </lineage>
</organism>
<dbReference type="AlphaFoldDB" id="A0A8T2T4I3"/>
<accession>A0A8T2T4I3</accession>
<proteinExistence type="predicted"/>
<feature type="region of interest" description="Disordered" evidence="1">
    <location>
        <begin position="15"/>
        <end position="63"/>
    </location>
</feature>
<reference evidence="2" key="1">
    <citation type="submission" date="2021-08" db="EMBL/GenBank/DDBJ databases">
        <title>WGS assembly of Ceratopteris richardii.</title>
        <authorList>
            <person name="Marchant D.B."/>
            <person name="Chen G."/>
            <person name="Jenkins J."/>
            <person name="Shu S."/>
            <person name="Leebens-Mack J."/>
            <person name="Grimwood J."/>
            <person name="Schmutz J."/>
            <person name="Soltis P."/>
            <person name="Soltis D."/>
            <person name="Chen Z.-H."/>
        </authorList>
    </citation>
    <scope>NUCLEOTIDE SEQUENCE</scope>
    <source>
        <strain evidence="2">Whitten #5841</strain>
        <tissue evidence="2">Leaf</tissue>
    </source>
</reference>
<evidence type="ECO:0000313" key="3">
    <source>
        <dbReference type="Proteomes" id="UP000825935"/>
    </source>
</evidence>
<evidence type="ECO:0000313" key="2">
    <source>
        <dbReference type="EMBL" id="KAH7405415.1"/>
    </source>
</evidence>
<evidence type="ECO:0000256" key="1">
    <source>
        <dbReference type="SAM" id="MobiDB-lite"/>
    </source>
</evidence>
<protein>
    <submittedName>
        <fullName evidence="2">Uncharacterized protein</fullName>
    </submittedName>
</protein>
<comment type="caution">
    <text evidence="2">The sequence shown here is derived from an EMBL/GenBank/DDBJ whole genome shotgun (WGS) entry which is preliminary data.</text>
</comment>